<reference evidence="2" key="1">
    <citation type="journal article" date="2019" name="Int. J. Syst. Evol. Microbiol.">
        <title>The Global Catalogue of Microorganisms (GCM) 10K type strain sequencing project: providing services to taxonomists for standard genome sequencing and annotation.</title>
        <authorList>
            <consortium name="The Broad Institute Genomics Platform"/>
            <consortium name="The Broad Institute Genome Sequencing Center for Infectious Disease"/>
            <person name="Wu L."/>
            <person name="Ma J."/>
        </authorList>
    </citation>
    <scope>NUCLEOTIDE SEQUENCE [LARGE SCALE GENOMIC DNA]</scope>
    <source>
        <strain evidence="2">CGMCC 4.1469</strain>
    </source>
</reference>
<accession>A0ABW0KV34</accession>
<gene>
    <name evidence="1" type="ORF">ACFQDI_20885</name>
</gene>
<evidence type="ECO:0000313" key="1">
    <source>
        <dbReference type="EMBL" id="MFC5457338.1"/>
    </source>
</evidence>
<proteinExistence type="predicted"/>
<dbReference type="Proteomes" id="UP001596052">
    <property type="component" value="Unassembled WGS sequence"/>
</dbReference>
<organism evidence="1 2">
    <name type="scientific">Prosthecobacter fluviatilis</name>
    <dbReference type="NCBI Taxonomy" id="445931"/>
    <lineage>
        <taxon>Bacteria</taxon>
        <taxon>Pseudomonadati</taxon>
        <taxon>Verrucomicrobiota</taxon>
        <taxon>Verrucomicrobiia</taxon>
        <taxon>Verrucomicrobiales</taxon>
        <taxon>Verrucomicrobiaceae</taxon>
        <taxon>Prosthecobacter</taxon>
    </lineage>
</organism>
<protein>
    <submittedName>
        <fullName evidence="1">Peptidoglycan-binding protein</fullName>
    </submittedName>
</protein>
<evidence type="ECO:0000313" key="2">
    <source>
        <dbReference type="Proteomes" id="UP001596052"/>
    </source>
</evidence>
<comment type="caution">
    <text evidence="1">The sequence shown here is derived from an EMBL/GenBank/DDBJ whole genome shotgun (WGS) entry which is preliminary data.</text>
</comment>
<sequence>MSTLADTYADQFKACAIKAEHAAEARAEAARILASRARYEAVAAHFPGMPWWVPGVLHSMECGLKFTRHLHNGDPLTARTVQVPKGRPKAGTPPFTWEESARDALVYDGLDKATDWSPGAALVAFENYNGTGYRKKGVPSPYLWSFTDQYRCGKYVADGRYDPLAVSRQCGCAALMKNLFQASA</sequence>
<name>A0ABW0KV34_9BACT</name>
<dbReference type="EMBL" id="JBHSMQ010000009">
    <property type="protein sequence ID" value="MFC5457338.1"/>
    <property type="molecule type" value="Genomic_DNA"/>
</dbReference>
<dbReference type="RefSeq" id="WP_377170524.1">
    <property type="nucleotide sequence ID" value="NZ_JBHSMQ010000009.1"/>
</dbReference>
<keyword evidence="2" id="KW-1185">Reference proteome</keyword>